<dbReference type="Proteomes" id="UP000190667">
    <property type="component" value="Unassembled WGS sequence"/>
</dbReference>
<evidence type="ECO:0000313" key="2">
    <source>
        <dbReference type="Proteomes" id="UP000190667"/>
    </source>
</evidence>
<gene>
    <name evidence="1" type="ORF">BTJ39_11945</name>
</gene>
<accession>A0A1S8YLK2</accession>
<dbReference type="EMBL" id="MRUL01000007">
    <property type="protein sequence ID" value="OON39745.1"/>
    <property type="molecule type" value="Genomic_DNA"/>
</dbReference>
<keyword evidence="2" id="KW-1185">Reference proteome</keyword>
<dbReference type="RefSeq" id="WP_078002932.1">
    <property type="nucleotide sequence ID" value="NZ_MRUL01000007.1"/>
</dbReference>
<dbReference type="AlphaFoldDB" id="A0A1S8YLK2"/>
<sequence>MSTKEKATVRAKGYQGAMLVDARAIDELKEESRAQYLVIPVQNRSGSRIKPQLPDGADIEKKINRFLASLGLEDTRVRMAPAQHGRSDHADSENTLDIFAGFEAQRSKNARRQQDLREFILNDAEWLSASQLSDKAGFENKNRSAGPNTWKRRNRIFAISVQGKNLYPRYCLDLAYQPLSVVKEVLEVFADSKSGWALAYWFGTANGWLNGKKPKDLLSDKAALLRAAQAENEGALHG</sequence>
<comment type="caution">
    <text evidence="1">The sequence shown here is derived from an EMBL/GenBank/DDBJ whole genome shotgun (WGS) entry which is preliminary data.</text>
</comment>
<name>A0A1S8YLK2_9GAMM</name>
<dbReference type="OrthoDB" id="111944at2"/>
<protein>
    <recommendedName>
        <fullName evidence="3">Integrase</fullName>
    </recommendedName>
</protein>
<reference evidence="1 2" key="1">
    <citation type="submission" date="2016-12" db="EMBL/GenBank/DDBJ databases">
        <title>Izhakiella australiana sp. nov. of genus Izhakiella isolated from Australian desert.</title>
        <authorList>
            <person name="Ji M."/>
        </authorList>
    </citation>
    <scope>NUCLEOTIDE SEQUENCE [LARGE SCALE GENOMIC DNA]</scope>
    <source>
        <strain evidence="1 2">D4N98</strain>
    </source>
</reference>
<proteinExistence type="predicted"/>
<evidence type="ECO:0000313" key="1">
    <source>
        <dbReference type="EMBL" id="OON39745.1"/>
    </source>
</evidence>
<evidence type="ECO:0008006" key="3">
    <source>
        <dbReference type="Google" id="ProtNLM"/>
    </source>
</evidence>
<organism evidence="1 2">
    <name type="scientific">Izhakiella australiensis</name>
    <dbReference type="NCBI Taxonomy" id="1926881"/>
    <lineage>
        <taxon>Bacteria</taxon>
        <taxon>Pseudomonadati</taxon>
        <taxon>Pseudomonadota</taxon>
        <taxon>Gammaproteobacteria</taxon>
        <taxon>Enterobacterales</taxon>
        <taxon>Erwiniaceae</taxon>
        <taxon>Izhakiella</taxon>
    </lineage>
</organism>
<dbReference type="STRING" id="1926881.BTJ39_11945"/>